<dbReference type="InterPro" id="IPR036358">
    <property type="entry name" value="BTD_sf"/>
</dbReference>
<evidence type="ECO:0000256" key="6">
    <source>
        <dbReference type="ARBA" id="ARBA00023242"/>
    </source>
</evidence>
<dbReference type="Gene3D" id="2.80.10.50">
    <property type="match status" value="1"/>
</dbReference>
<feature type="compositionally biased region" description="Low complexity" evidence="7">
    <location>
        <begin position="235"/>
        <end position="252"/>
    </location>
</feature>
<evidence type="ECO:0000259" key="8">
    <source>
        <dbReference type="SMART" id="SM01267"/>
    </source>
</evidence>
<dbReference type="EMBL" id="KZ819634">
    <property type="protein sequence ID" value="PWN93884.1"/>
    <property type="molecule type" value="Genomic_DNA"/>
</dbReference>
<feature type="compositionally biased region" description="Basic and acidic residues" evidence="7">
    <location>
        <begin position="62"/>
        <end position="74"/>
    </location>
</feature>
<organism evidence="10 11">
    <name type="scientific">Acaromyces ingoldii</name>
    <dbReference type="NCBI Taxonomy" id="215250"/>
    <lineage>
        <taxon>Eukaryota</taxon>
        <taxon>Fungi</taxon>
        <taxon>Dikarya</taxon>
        <taxon>Basidiomycota</taxon>
        <taxon>Ustilaginomycotina</taxon>
        <taxon>Exobasidiomycetes</taxon>
        <taxon>Exobasidiales</taxon>
        <taxon>Cryptobasidiaceae</taxon>
        <taxon>Acaromyces</taxon>
    </lineage>
</organism>
<evidence type="ECO:0000259" key="9">
    <source>
        <dbReference type="SMART" id="SM01268"/>
    </source>
</evidence>
<feature type="region of interest" description="Disordered" evidence="7">
    <location>
        <begin position="579"/>
        <end position="619"/>
    </location>
</feature>
<feature type="compositionally biased region" description="Pro residues" evidence="7">
    <location>
        <begin position="107"/>
        <end position="126"/>
    </location>
</feature>
<evidence type="ECO:0000256" key="7">
    <source>
        <dbReference type="SAM" id="MobiDB-lite"/>
    </source>
</evidence>
<feature type="compositionally biased region" description="Basic and acidic residues" evidence="7">
    <location>
        <begin position="817"/>
        <end position="827"/>
    </location>
</feature>
<evidence type="ECO:0000256" key="4">
    <source>
        <dbReference type="ARBA" id="ARBA00023125"/>
    </source>
</evidence>
<dbReference type="STRING" id="215250.A0A316YYN4"/>
<keyword evidence="5" id="KW-0804">Transcription</keyword>
<dbReference type="InParanoid" id="A0A316YYN4"/>
<evidence type="ECO:0008006" key="12">
    <source>
        <dbReference type="Google" id="ProtNLM"/>
    </source>
</evidence>
<keyword evidence="3" id="KW-0805">Transcription regulation</keyword>
<evidence type="ECO:0000256" key="3">
    <source>
        <dbReference type="ARBA" id="ARBA00023015"/>
    </source>
</evidence>
<dbReference type="GO" id="GO:0005634">
    <property type="term" value="C:nucleus"/>
    <property type="evidence" value="ECO:0007669"/>
    <property type="project" value="UniProtKB-SubCell"/>
</dbReference>
<dbReference type="InterPro" id="IPR008967">
    <property type="entry name" value="p53-like_TF_DNA-bd_sf"/>
</dbReference>
<accession>A0A316YYN4</accession>
<feature type="region of interest" description="Disordered" evidence="7">
    <location>
        <begin position="494"/>
        <end position="516"/>
    </location>
</feature>
<keyword evidence="4" id="KW-0238">DNA-binding</keyword>
<feature type="domain" description="Beta-trefoil DNA-binding" evidence="9">
    <location>
        <begin position="653"/>
        <end position="851"/>
    </location>
</feature>
<dbReference type="SUPFAM" id="SSF110217">
    <property type="entry name" value="DNA-binding protein LAG-1 (CSL)"/>
    <property type="match status" value="1"/>
</dbReference>
<feature type="domain" description="RBP-J/Cbf11/Cbf12 DNA binding" evidence="8">
    <location>
        <begin position="448"/>
        <end position="652"/>
    </location>
</feature>
<name>A0A316YYN4_9BASI</name>
<dbReference type="Proteomes" id="UP000245768">
    <property type="component" value="Unassembled WGS sequence"/>
</dbReference>
<evidence type="ECO:0000256" key="5">
    <source>
        <dbReference type="ARBA" id="ARBA00023163"/>
    </source>
</evidence>
<dbReference type="GO" id="GO:0000978">
    <property type="term" value="F:RNA polymerase II cis-regulatory region sequence-specific DNA binding"/>
    <property type="evidence" value="ECO:0007669"/>
    <property type="project" value="InterPro"/>
</dbReference>
<feature type="compositionally biased region" description="Basic and acidic residues" evidence="7">
    <location>
        <begin position="187"/>
        <end position="200"/>
    </location>
</feature>
<comment type="subcellular location">
    <subcellularLocation>
        <location evidence="1">Nucleus</location>
    </subcellularLocation>
</comment>
<dbReference type="GeneID" id="37042579"/>
<feature type="region of interest" description="Disordered" evidence="7">
    <location>
        <begin position="802"/>
        <end position="866"/>
    </location>
</feature>
<evidence type="ECO:0000313" key="11">
    <source>
        <dbReference type="Proteomes" id="UP000245768"/>
    </source>
</evidence>
<feature type="compositionally biased region" description="Polar residues" evidence="7">
    <location>
        <begin position="851"/>
        <end position="864"/>
    </location>
</feature>
<gene>
    <name evidence="10" type="ORF">FA10DRAFT_264482</name>
</gene>
<dbReference type="AlphaFoldDB" id="A0A316YYN4"/>
<dbReference type="InterPro" id="IPR015350">
    <property type="entry name" value="Beta-trefoil_DNA-bd_dom"/>
</dbReference>
<sequence length="1203" mass="129597">MGEHFDHHQRPSPRTLSPPPRHLPSSGFTRTHRNLEMSTRLPPSLLMAESSDESNVPFRRTFSSEHEKSEDPRFRPSRPILPYPAEARVSREGEPSNARFSNIVSGPGPPSLPPLLPPPLPTPLPTHPAHQHGEHYPRFLQGGSLPSLPPLDARSAGGGSSGSRSMPGSRARLASSSSWLNDEEVADAPRRRLEGDDGHFHLRPHPPSPSRLPPLQLSQRQLPPPSSLVHDMRSDASASPRSSSSAIYPHSSNRAAYLDNEVSFGYDGERRQARATPHRAADTFVASLMRAAQSPESVAPSSPPQPSSDYNRPWHYHSRASPTTSEVTMSSSTNAHAAVHTPAHTARWTDNSRPSPLQHPQYPPHQASPRMSSTQKAAAGSHRKRAEAGSDDMENEWNQAQFDNASAWSQLSPDQRRERVRDNVIRAKAELLSRWADSTVEGETAVTTIRCMFANIAQKSYGSEKRFLCPPPLVRVMGPLRPTRWLSVRVVAGESPSPSSLPGISSLSSLSSSSASTGRSEATAANLVGGANGEDEAALDQSTREARFGKLHVGTLNDGRSKVFRLQVNLLRAHLKGSAGTASKRIRGNDGSAVSPWNPSGLSASSSHQEQQQPQQQGQPIIPSNAWLTFHTAPINVISKPARKSVRTRAASPAIASGSLVCFYNRLNSQTVRTKYLSVEAPTGDGTAASARKLVARQDGWEGFALELLARPLNDPAVARANSRGIPSDDWGISYGSIVCLRDVATDLCSDPMLICKVDKGRVELSSIMGGRHEGQEGNKIRFQICGRDREQARAQLFGGSVKWAGSASTEPQASRRVVEQDGRRDDGEDDTTPAERDASREGSAAAGAVESSTPMLPDPNSTVGGPVIQMQKVTLMHVTPHRVPGQPRDSFELECDFSSSRAYLCSTAFEMLSAGEGTQGGASARESSGFAFARTLESVRQRAAARLSSTTGMPSRDEHWEESKSAPLPARRPTSPGGTGSSNLPCPVGYARPPLVLHENGGLSGRPEVDVLDDQFCWTVVTISRTEASFIEANAQDRTRLGGAHLAASPLPVTPLPMLAAEPTLDDRLHSIFMTVQDFHYSNSDAAPPPSSLIPSSTSDDRLAHEVWVGHLGPLSLRVTSAGPNLSDVTASLPALAELLDTSREFGQPPAIENEDTGPDGARAMRLPLLFVRVSDGLAFLSGRFLQGHQASPSSSWTLQLI</sequence>
<feature type="compositionally biased region" description="Low complexity" evidence="7">
    <location>
        <begin position="609"/>
        <end position="619"/>
    </location>
</feature>
<feature type="compositionally biased region" description="Low complexity" evidence="7">
    <location>
        <begin position="291"/>
        <end position="300"/>
    </location>
</feature>
<feature type="compositionally biased region" description="Low complexity" evidence="7">
    <location>
        <begin position="162"/>
        <end position="180"/>
    </location>
</feature>
<feature type="region of interest" description="Disordered" evidence="7">
    <location>
        <begin position="944"/>
        <end position="986"/>
    </location>
</feature>
<protein>
    <recommendedName>
        <fullName evidence="12">LAG1-DNAbind-domain-containing protein</fullName>
    </recommendedName>
</protein>
<feature type="compositionally biased region" description="Low complexity" evidence="7">
    <location>
        <begin position="142"/>
        <end position="155"/>
    </location>
</feature>
<dbReference type="SMART" id="SM01267">
    <property type="entry name" value="LAG1_DNAbind"/>
    <property type="match status" value="1"/>
</dbReference>
<proteinExistence type="inferred from homology"/>
<dbReference type="PANTHER" id="PTHR10665">
    <property type="entry name" value="RECOMBINING BINDING PROTEIN SUPPRESSOR OF HAIRLESS"/>
    <property type="match status" value="1"/>
</dbReference>
<dbReference type="RefSeq" id="XP_025381082.1">
    <property type="nucleotide sequence ID" value="XM_025520663.1"/>
</dbReference>
<feature type="compositionally biased region" description="Polar residues" evidence="7">
    <location>
        <begin position="320"/>
        <end position="332"/>
    </location>
</feature>
<dbReference type="InterPro" id="IPR040159">
    <property type="entry name" value="CLS_fam"/>
</dbReference>
<dbReference type="GO" id="GO:0001228">
    <property type="term" value="F:DNA-binding transcription activator activity, RNA polymerase II-specific"/>
    <property type="evidence" value="ECO:0007669"/>
    <property type="project" value="InterPro"/>
</dbReference>
<feature type="compositionally biased region" description="Low complexity" evidence="7">
    <location>
        <begin position="333"/>
        <end position="346"/>
    </location>
</feature>
<dbReference type="OrthoDB" id="5600360at2759"/>
<evidence type="ECO:0000313" key="10">
    <source>
        <dbReference type="EMBL" id="PWN93884.1"/>
    </source>
</evidence>
<comment type="similarity">
    <text evidence="2">Belongs to the Su(H) family.</text>
</comment>
<dbReference type="InterPro" id="IPR015351">
    <property type="entry name" value="RBP-J/Cbf11/Cbf12_DNA-bd"/>
</dbReference>
<reference evidence="10 11" key="1">
    <citation type="journal article" date="2018" name="Mol. Biol. Evol.">
        <title>Broad Genomic Sampling Reveals a Smut Pathogenic Ancestry of the Fungal Clade Ustilaginomycotina.</title>
        <authorList>
            <person name="Kijpornyongpan T."/>
            <person name="Mondo S.J."/>
            <person name="Barry K."/>
            <person name="Sandor L."/>
            <person name="Lee J."/>
            <person name="Lipzen A."/>
            <person name="Pangilinan J."/>
            <person name="LaButti K."/>
            <person name="Hainaut M."/>
            <person name="Henrissat B."/>
            <person name="Grigoriev I.V."/>
            <person name="Spatafora J.W."/>
            <person name="Aime M.C."/>
        </authorList>
    </citation>
    <scope>NUCLEOTIDE SEQUENCE [LARGE SCALE GENOMIC DNA]</scope>
    <source>
        <strain evidence="10 11">MCA 4198</strain>
    </source>
</reference>
<feature type="compositionally biased region" description="Polar residues" evidence="7">
    <location>
        <begin position="595"/>
        <end position="608"/>
    </location>
</feature>
<feature type="compositionally biased region" description="Low complexity" evidence="7">
    <location>
        <begin position="495"/>
        <end position="516"/>
    </location>
</feature>
<evidence type="ECO:0000256" key="2">
    <source>
        <dbReference type="ARBA" id="ARBA00009704"/>
    </source>
</evidence>
<dbReference type="SUPFAM" id="SSF49417">
    <property type="entry name" value="p53-like transcription factors"/>
    <property type="match status" value="1"/>
</dbReference>
<feature type="compositionally biased region" description="Basic and acidic residues" evidence="7">
    <location>
        <begin position="956"/>
        <end position="965"/>
    </location>
</feature>
<dbReference type="Pfam" id="PF09271">
    <property type="entry name" value="LAG1-DNAbind"/>
    <property type="match status" value="1"/>
</dbReference>
<evidence type="ECO:0000256" key="1">
    <source>
        <dbReference type="ARBA" id="ARBA00004123"/>
    </source>
</evidence>
<feature type="region of interest" description="Disordered" evidence="7">
    <location>
        <begin position="1"/>
        <end position="254"/>
    </location>
</feature>
<keyword evidence="11" id="KW-1185">Reference proteome</keyword>
<dbReference type="SMART" id="SM01268">
    <property type="entry name" value="BTD"/>
    <property type="match status" value="1"/>
</dbReference>
<feature type="region of interest" description="Disordered" evidence="7">
    <location>
        <begin position="268"/>
        <end position="392"/>
    </location>
</feature>
<keyword evidence="6" id="KW-0539">Nucleus</keyword>